<dbReference type="InterPro" id="IPR000933">
    <property type="entry name" value="Glyco_hydro_29"/>
</dbReference>
<dbReference type="PANTHER" id="PTHR10030:SF37">
    <property type="entry name" value="ALPHA-L-FUCOSIDASE-RELATED"/>
    <property type="match status" value="1"/>
</dbReference>
<accession>A0A1I5XCR5</accession>
<comment type="function">
    <text evidence="1">Alpha-L-fucosidase is responsible for hydrolyzing the alpha-1,6-linked fucose joined to the reducing-end N-acetylglucosamine of the carbohydrate moieties of glycoproteins.</text>
</comment>
<proteinExistence type="inferred from homology"/>
<evidence type="ECO:0000256" key="5">
    <source>
        <dbReference type="ARBA" id="ARBA00022801"/>
    </source>
</evidence>
<dbReference type="GO" id="GO:0006004">
    <property type="term" value="P:fucose metabolic process"/>
    <property type="evidence" value="ECO:0007669"/>
    <property type="project" value="InterPro"/>
</dbReference>
<gene>
    <name evidence="8" type="ORF">SAMN04515674_11471</name>
</gene>
<dbReference type="InterPro" id="IPR017853">
    <property type="entry name" value="GH"/>
</dbReference>
<dbReference type="GO" id="GO:0004560">
    <property type="term" value="F:alpha-L-fucosidase activity"/>
    <property type="evidence" value="ECO:0007669"/>
    <property type="project" value="InterPro"/>
</dbReference>
<dbReference type="OrthoDB" id="107551at2"/>
<evidence type="ECO:0000256" key="3">
    <source>
        <dbReference type="ARBA" id="ARBA00012662"/>
    </source>
</evidence>
<dbReference type="PANTHER" id="PTHR10030">
    <property type="entry name" value="ALPHA-L-FUCOSIDASE"/>
    <property type="match status" value="1"/>
</dbReference>
<keyword evidence="4" id="KW-0732">Signal</keyword>
<evidence type="ECO:0000256" key="4">
    <source>
        <dbReference type="ARBA" id="ARBA00022729"/>
    </source>
</evidence>
<dbReference type="Pfam" id="PF01120">
    <property type="entry name" value="Alpha_L_fucos"/>
    <property type="match status" value="1"/>
</dbReference>
<organism evidence="8 9">
    <name type="scientific">Pseudarcicella hirudinis</name>
    <dbReference type="NCBI Taxonomy" id="1079859"/>
    <lineage>
        <taxon>Bacteria</taxon>
        <taxon>Pseudomonadati</taxon>
        <taxon>Bacteroidota</taxon>
        <taxon>Cytophagia</taxon>
        <taxon>Cytophagales</taxon>
        <taxon>Flectobacillaceae</taxon>
        <taxon>Pseudarcicella</taxon>
    </lineage>
</organism>
<dbReference type="GO" id="GO:0005764">
    <property type="term" value="C:lysosome"/>
    <property type="evidence" value="ECO:0007669"/>
    <property type="project" value="TreeGrafter"/>
</dbReference>
<dbReference type="InterPro" id="IPR057739">
    <property type="entry name" value="Glyco_hydro_29_N"/>
</dbReference>
<dbReference type="Gene3D" id="3.20.20.80">
    <property type="entry name" value="Glycosidases"/>
    <property type="match status" value="1"/>
</dbReference>
<sequence>MQFKRIIFSLFLLLTGLGIKAQKVQVINKPERVNWFQDLGFGMFIHWNVDVSLGAVISHSLAGASDEYVEKYISELPKFFNPEKFNPDEWAKMAKLAGMKYVVLTTKHHSGFCLFNTKTTDFNVMNTPFKRDITKEVIEAFRKQGIAIGIYFSPEDFYYFHKNRIQIGRLQLPEHFPAKNPGLMDYDKKQLQELLTNYGKIDILFIDGPGDGLREYAWSINPDLVITRDAMTTPEQNTPDEPMPRPWEACYTMGTDWQYKPTNDPHKSGTQIINMLIEMRAKGGNFLLNIGPKQDGEIQIEQQALLQEIALWNFANSEAIYAIKPLPVVREENIWYAQSNDEKYIYAFVTRNGYEDWKYGSRKNFVLTHIEGNTNTKVSILGYKSELVEYKKGFDAKTYLSPTPIGLVISAVNGQRFYTNNQWGNAVVLKIENAKFRKLNSPNAIQSSIDGAK</sequence>
<dbReference type="GO" id="GO:0016139">
    <property type="term" value="P:glycoside catabolic process"/>
    <property type="evidence" value="ECO:0007669"/>
    <property type="project" value="TreeGrafter"/>
</dbReference>
<keyword evidence="6" id="KW-0326">Glycosidase</keyword>
<dbReference type="SUPFAM" id="SSF51445">
    <property type="entry name" value="(Trans)glycosidases"/>
    <property type="match status" value="1"/>
</dbReference>
<protein>
    <recommendedName>
        <fullName evidence="3">alpha-L-fucosidase</fullName>
        <ecNumber evidence="3">3.2.1.51</ecNumber>
    </recommendedName>
</protein>
<dbReference type="AlphaFoldDB" id="A0A1I5XCR5"/>
<comment type="similarity">
    <text evidence="2">Belongs to the glycosyl hydrolase 29 family.</text>
</comment>
<evidence type="ECO:0000256" key="6">
    <source>
        <dbReference type="ARBA" id="ARBA00023295"/>
    </source>
</evidence>
<keyword evidence="5" id="KW-0378">Hydrolase</keyword>
<dbReference type="STRING" id="1079859.SAMN04515674_11471"/>
<evidence type="ECO:0000259" key="7">
    <source>
        <dbReference type="Pfam" id="PF01120"/>
    </source>
</evidence>
<dbReference type="Proteomes" id="UP000199306">
    <property type="component" value="Unassembled WGS sequence"/>
</dbReference>
<feature type="domain" description="Glycoside hydrolase family 29 N-terminal" evidence="7">
    <location>
        <begin position="27"/>
        <end position="317"/>
    </location>
</feature>
<evidence type="ECO:0000256" key="1">
    <source>
        <dbReference type="ARBA" id="ARBA00004071"/>
    </source>
</evidence>
<dbReference type="RefSeq" id="WP_092018943.1">
    <property type="nucleotide sequence ID" value="NZ_FOXH01000014.1"/>
</dbReference>
<keyword evidence="9" id="KW-1185">Reference proteome</keyword>
<dbReference type="SMART" id="SM00812">
    <property type="entry name" value="Alpha_L_fucos"/>
    <property type="match status" value="1"/>
</dbReference>
<reference evidence="8 9" key="1">
    <citation type="submission" date="2016-10" db="EMBL/GenBank/DDBJ databases">
        <authorList>
            <person name="de Groot N.N."/>
        </authorList>
    </citation>
    <scope>NUCLEOTIDE SEQUENCE [LARGE SCALE GENOMIC DNA]</scope>
    <source>
        <strain evidence="9">E92,LMG 26720,CCM 7988</strain>
    </source>
</reference>
<dbReference type="EC" id="3.2.1.51" evidence="3"/>
<dbReference type="PRINTS" id="PR00741">
    <property type="entry name" value="GLHYDRLASE29"/>
</dbReference>
<dbReference type="EMBL" id="FOXH01000014">
    <property type="protein sequence ID" value="SFQ29773.1"/>
    <property type="molecule type" value="Genomic_DNA"/>
</dbReference>
<evidence type="ECO:0000313" key="9">
    <source>
        <dbReference type="Proteomes" id="UP000199306"/>
    </source>
</evidence>
<dbReference type="InterPro" id="IPR016286">
    <property type="entry name" value="FUC_metazoa-typ"/>
</dbReference>
<evidence type="ECO:0000313" key="8">
    <source>
        <dbReference type="EMBL" id="SFQ29773.1"/>
    </source>
</evidence>
<evidence type="ECO:0000256" key="2">
    <source>
        <dbReference type="ARBA" id="ARBA00007951"/>
    </source>
</evidence>
<name>A0A1I5XCR5_9BACT</name>